<keyword evidence="2" id="KW-1185">Reference proteome</keyword>
<accession>A0A402BAS0</accession>
<dbReference type="RefSeq" id="WP_126628705.1">
    <property type="nucleotide sequence ID" value="NZ_BIFT01000001.1"/>
</dbReference>
<gene>
    <name evidence="1" type="ORF">KDA_39770</name>
</gene>
<evidence type="ECO:0000313" key="1">
    <source>
        <dbReference type="EMBL" id="GCE28493.1"/>
    </source>
</evidence>
<dbReference type="EMBL" id="BIFT01000001">
    <property type="protein sequence ID" value="GCE28493.1"/>
    <property type="molecule type" value="Genomic_DNA"/>
</dbReference>
<dbReference type="AlphaFoldDB" id="A0A402BAS0"/>
<reference evidence="2" key="1">
    <citation type="submission" date="2018-12" db="EMBL/GenBank/DDBJ databases">
        <title>Tengunoibacter tsumagoiensis gen. nov., sp. nov., Dictyobacter kobayashii sp. nov., D. alpinus sp. nov., and D. joshuensis sp. nov. and description of Dictyobacteraceae fam. nov. within the order Ktedonobacterales isolated from Tengu-no-mugimeshi.</title>
        <authorList>
            <person name="Wang C.M."/>
            <person name="Zheng Y."/>
            <person name="Sakai Y."/>
            <person name="Toyoda A."/>
            <person name="Minakuchi Y."/>
            <person name="Abe K."/>
            <person name="Yokota A."/>
            <person name="Yabe S."/>
        </authorList>
    </citation>
    <scope>NUCLEOTIDE SEQUENCE [LARGE SCALE GENOMIC DNA]</scope>
    <source>
        <strain evidence="2">Uno16</strain>
    </source>
</reference>
<organism evidence="1 2">
    <name type="scientific">Dictyobacter alpinus</name>
    <dbReference type="NCBI Taxonomy" id="2014873"/>
    <lineage>
        <taxon>Bacteria</taxon>
        <taxon>Bacillati</taxon>
        <taxon>Chloroflexota</taxon>
        <taxon>Ktedonobacteria</taxon>
        <taxon>Ktedonobacterales</taxon>
        <taxon>Dictyobacteraceae</taxon>
        <taxon>Dictyobacter</taxon>
    </lineage>
</organism>
<protein>
    <submittedName>
        <fullName evidence="1">Uncharacterized protein</fullName>
    </submittedName>
</protein>
<proteinExistence type="predicted"/>
<name>A0A402BAS0_9CHLR</name>
<comment type="caution">
    <text evidence="1">The sequence shown here is derived from an EMBL/GenBank/DDBJ whole genome shotgun (WGS) entry which is preliminary data.</text>
</comment>
<evidence type="ECO:0000313" key="2">
    <source>
        <dbReference type="Proteomes" id="UP000287171"/>
    </source>
</evidence>
<dbReference type="Proteomes" id="UP000287171">
    <property type="component" value="Unassembled WGS sequence"/>
</dbReference>
<sequence length="59" mass="6785">MTGYQHFIARLLQLFEHEKEQHNIRIASTLLGHYRSEPAQTFLPAEKAHSIGLSRQPDA</sequence>